<evidence type="ECO:0000313" key="3">
    <source>
        <dbReference type="Proteomes" id="UP000652761"/>
    </source>
</evidence>
<feature type="region of interest" description="Disordered" evidence="1">
    <location>
        <begin position="1"/>
        <end position="81"/>
    </location>
</feature>
<dbReference type="AlphaFoldDB" id="A0A843X0D2"/>
<dbReference type="EMBL" id="NMUH01004536">
    <property type="protein sequence ID" value="MQM09974.1"/>
    <property type="molecule type" value="Genomic_DNA"/>
</dbReference>
<organism evidence="2 3">
    <name type="scientific">Colocasia esculenta</name>
    <name type="common">Wild taro</name>
    <name type="synonym">Arum esculentum</name>
    <dbReference type="NCBI Taxonomy" id="4460"/>
    <lineage>
        <taxon>Eukaryota</taxon>
        <taxon>Viridiplantae</taxon>
        <taxon>Streptophyta</taxon>
        <taxon>Embryophyta</taxon>
        <taxon>Tracheophyta</taxon>
        <taxon>Spermatophyta</taxon>
        <taxon>Magnoliopsida</taxon>
        <taxon>Liliopsida</taxon>
        <taxon>Araceae</taxon>
        <taxon>Aroideae</taxon>
        <taxon>Colocasieae</taxon>
        <taxon>Colocasia</taxon>
    </lineage>
</organism>
<sequence length="89" mass="9340">MATSLPTDSAKCGGMFLFGPEPNGPPLKKIGKTNAGADGSLQNQSRIRGPGKGVLVCESREGECKRPRPRTSGWRLPGPFIGMSIAEKG</sequence>
<accession>A0A843X0D2</accession>
<comment type="caution">
    <text evidence="2">The sequence shown here is derived from an EMBL/GenBank/DDBJ whole genome shotgun (WGS) entry which is preliminary data.</text>
</comment>
<proteinExistence type="predicted"/>
<protein>
    <submittedName>
        <fullName evidence="2">Uncharacterized protein</fullName>
    </submittedName>
</protein>
<gene>
    <name evidence="2" type="ORF">Taro_042861</name>
</gene>
<evidence type="ECO:0000256" key="1">
    <source>
        <dbReference type="SAM" id="MobiDB-lite"/>
    </source>
</evidence>
<evidence type="ECO:0000313" key="2">
    <source>
        <dbReference type="EMBL" id="MQM09974.1"/>
    </source>
</evidence>
<keyword evidence="3" id="KW-1185">Reference proteome</keyword>
<dbReference type="Proteomes" id="UP000652761">
    <property type="component" value="Unassembled WGS sequence"/>
</dbReference>
<name>A0A843X0D2_COLES</name>
<reference evidence="2" key="1">
    <citation type="submission" date="2017-07" db="EMBL/GenBank/DDBJ databases">
        <title>Taro Niue Genome Assembly and Annotation.</title>
        <authorList>
            <person name="Atibalentja N."/>
            <person name="Keating K."/>
            <person name="Fields C.J."/>
        </authorList>
    </citation>
    <scope>NUCLEOTIDE SEQUENCE</scope>
    <source>
        <strain evidence="2">Niue_2</strain>
        <tissue evidence="2">Leaf</tissue>
    </source>
</reference>